<evidence type="ECO:0000313" key="2">
    <source>
        <dbReference type="Proteomes" id="UP001501302"/>
    </source>
</evidence>
<proteinExistence type="predicted"/>
<evidence type="ECO:0000313" key="1">
    <source>
        <dbReference type="EMBL" id="GAA4943835.1"/>
    </source>
</evidence>
<name>A0ABP9GHV5_9FLAO</name>
<evidence type="ECO:0008006" key="3">
    <source>
        <dbReference type="Google" id="ProtNLM"/>
    </source>
</evidence>
<reference evidence="2" key="1">
    <citation type="journal article" date="2019" name="Int. J. Syst. Evol. Microbiol.">
        <title>The Global Catalogue of Microorganisms (GCM) 10K type strain sequencing project: providing services to taxonomists for standard genome sequencing and annotation.</title>
        <authorList>
            <consortium name="The Broad Institute Genomics Platform"/>
            <consortium name="The Broad Institute Genome Sequencing Center for Infectious Disease"/>
            <person name="Wu L."/>
            <person name="Ma J."/>
        </authorList>
    </citation>
    <scope>NUCLEOTIDE SEQUENCE [LARGE SCALE GENOMIC DNA]</scope>
    <source>
        <strain evidence="2">JCM 18285</strain>
    </source>
</reference>
<protein>
    <recommendedName>
        <fullName evidence="3">WYL domain-containing protein</fullName>
    </recommendedName>
</protein>
<dbReference type="RefSeq" id="WP_345191337.1">
    <property type="nucleotide sequence ID" value="NZ_BAABJJ010000021.1"/>
</dbReference>
<dbReference type="EMBL" id="BAABJJ010000021">
    <property type="protein sequence ID" value="GAA4943835.1"/>
    <property type="molecule type" value="Genomic_DNA"/>
</dbReference>
<sequence length="102" mass="11844">MNEKKNIKTICEAISKHKLIQFKYKGLPKVVEPYLIGEHEDNGNIVLRAFSVGGKSKSTNVLGWKFYDLTHIVELTIRIEDIKIKKDYNPNDRDISRIICRI</sequence>
<keyword evidence="2" id="KW-1185">Reference proteome</keyword>
<comment type="caution">
    <text evidence="1">The sequence shown here is derived from an EMBL/GenBank/DDBJ whole genome shotgun (WGS) entry which is preliminary data.</text>
</comment>
<gene>
    <name evidence="1" type="ORF">GCM10023314_16090</name>
</gene>
<dbReference type="Proteomes" id="UP001501302">
    <property type="component" value="Unassembled WGS sequence"/>
</dbReference>
<organism evidence="1 2">
    <name type="scientific">Algibacter agarivorans</name>
    <dbReference type="NCBI Taxonomy" id="1109741"/>
    <lineage>
        <taxon>Bacteria</taxon>
        <taxon>Pseudomonadati</taxon>
        <taxon>Bacteroidota</taxon>
        <taxon>Flavobacteriia</taxon>
        <taxon>Flavobacteriales</taxon>
        <taxon>Flavobacteriaceae</taxon>
        <taxon>Algibacter</taxon>
    </lineage>
</organism>
<accession>A0ABP9GHV5</accession>